<organism evidence="3 4">
    <name type="scientific">Nocardia nova</name>
    <dbReference type="NCBI Taxonomy" id="37330"/>
    <lineage>
        <taxon>Bacteria</taxon>
        <taxon>Bacillati</taxon>
        <taxon>Actinomycetota</taxon>
        <taxon>Actinomycetes</taxon>
        <taxon>Mycobacteriales</taxon>
        <taxon>Nocardiaceae</taxon>
        <taxon>Nocardia</taxon>
    </lineage>
</organism>
<dbReference type="Proteomes" id="UP000241647">
    <property type="component" value="Unassembled WGS sequence"/>
</dbReference>
<feature type="region of interest" description="Disordered" evidence="2">
    <location>
        <begin position="172"/>
        <end position="256"/>
    </location>
</feature>
<keyword evidence="1" id="KW-0175">Coiled coil</keyword>
<dbReference type="EMBL" id="PYHS01000035">
    <property type="protein sequence ID" value="PSR57638.1"/>
    <property type="molecule type" value="Genomic_DNA"/>
</dbReference>
<protein>
    <submittedName>
        <fullName evidence="3">Uncharacterized protein</fullName>
    </submittedName>
</protein>
<sequence>MGLAANLAVTAVVSRVAPGLGGSVVAGFAGGATESLVEGDTNVGDVMKSGGYGAAGSLIGDGVGRGLGVAARYGARGAESALGKATALSTDASTAAGEWKTADDALEAARNKLANTNRLNLPGRQSAQKAVQTAEKDAAAAQKKWEDAQIKADNPGFSISKMQQRKKILDRAGKELRGGKGRAKQPGFRQAGWGNTGLRSLGATIGSNTAGGRSGGSSSSDSGGEDKTPKPKPTAQNVELMWGGKQYMDSPPKEPIVQDPSYQVAIESPTGFLLYPKGLNDQIRRWYVG</sequence>
<dbReference type="AlphaFoldDB" id="A0A2T2YQ69"/>
<evidence type="ECO:0000313" key="4">
    <source>
        <dbReference type="Proteomes" id="UP000241647"/>
    </source>
</evidence>
<proteinExistence type="predicted"/>
<feature type="coiled-coil region" evidence="1">
    <location>
        <begin position="124"/>
        <end position="151"/>
    </location>
</feature>
<reference evidence="3 4" key="1">
    <citation type="submission" date="2018-02" db="EMBL/GenBank/DDBJ databases">
        <title>8 Nocardia nova and 1 Nocardia cyriacigeorgica strain used for evolution to TMP-SMX.</title>
        <authorList>
            <person name="Mehta H."/>
            <person name="Weng J."/>
            <person name="Shamoo Y."/>
        </authorList>
    </citation>
    <scope>NUCLEOTIDE SEQUENCE [LARGE SCALE GENOMIC DNA]</scope>
    <source>
        <strain evidence="3 4">ATCC 33727</strain>
    </source>
</reference>
<name>A0A2T2YQ69_9NOCA</name>
<feature type="compositionally biased region" description="Low complexity" evidence="2">
    <location>
        <begin position="206"/>
        <end position="222"/>
    </location>
</feature>
<evidence type="ECO:0000256" key="1">
    <source>
        <dbReference type="SAM" id="Coils"/>
    </source>
</evidence>
<accession>A0A2T2YQ69</accession>
<gene>
    <name evidence="3" type="ORF">C8259_34020</name>
</gene>
<comment type="caution">
    <text evidence="3">The sequence shown here is derived from an EMBL/GenBank/DDBJ whole genome shotgun (WGS) entry which is preliminary data.</text>
</comment>
<evidence type="ECO:0000256" key="2">
    <source>
        <dbReference type="SAM" id="MobiDB-lite"/>
    </source>
</evidence>
<evidence type="ECO:0000313" key="3">
    <source>
        <dbReference type="EMBL" id="PSR57638.1"/>
    </source>
</evidence>